<comment type="caution">
    <text evidence="1">The sequence shown here is derived from an EMBL/GenBank/DDBJ whole genome shotgun (WGS) entry which is preliminary data.</text>
</comment>
<dbReference type="AlphaFoldDB" id="A0A423P9Z0"/>
<evidence type="ECO:0000313" key="2">
    <source>
        <dbReference type="Proteomes" id="UP000283619"/>
    </source>
</evidence>
<accession>A0A423P9Z0</accession>
<reference evidence="1 2" key="1">
    <citation type="submission" date="2016-10" db="EMBL/GenBank/DDBJ databases">
        <title>Comparative genome analysis of multiple Pseudomonas spp. focuses on biocontrol and plant growth promoting traits.</title>
        <authorList>
            <person name="Tao X.-Y."/>
            <person name="Taylor C.G."/>
        </authorList>
    </citation>
    <scope>NUCLEOTIDE SEQUENCE [LARGE SCALE GENOMIC DNA]</scope>
    <source>
        <strain evidence="1 2">36G2</strain>
    </source>
</reference>
<proteinExistence type="predicted"/>
<protein>
    <submittedName>
        <fullName evidence="1">Uncharacterized protein</fullName>
    </submittedName>
</protein>
<dbReference type="Proteomes" id="UP000283619">
    <property type="component" value="Unassembled WGS sequence"/>
</dbReference>
<organism evidence="1 2">
    <name type="scientific">Pseudomonas fluorescens</name>
    <dbReference type="NCBI Taxonomy" id="294"/>
    <lineage>
        <taxon>Bacteria</taxon>
        <taxon>Pseudomonadati</taxon>
        <taxon>Pseudomonadota</taxon>
        <taxon>Gammaproteobacteria</taxon>
        <taxon>Pseudomonadales</taxon>
        <taxon>Pseudomonadaceae</taxon>
        <taxon>Pseudomonas</taxon>
    </lineage>
</organism>
<name>A0A423P9Z0_PSEFL</name>
<gene>
    <name evidence="1" type="ORF">BK673_06745</name>
</gene>
<sequence length="66" mass="7758">MRQFRGQARFQILVLTSRQHFALSSLGFAFVTVTLERESKCDGDVMLPSLELQLRDNVVNLWRREF</sequence>
<evidence type="ECO:0000313" key="1">
    <source>
        <dbReference type="EMBL" id="ROO12232.1"/>
    </source>
</evidence>
<dbReference type="EMBL" id="MOBZ01000004">
    <property type="protein sequence ID" value="ROO12232.1"/>
    <property type="molecule type" value="Genomic_DNA"/>
</dbReference>